<evidence type="ECO:0000313" key="1">
    <source>
        <dbReference type="EMBL" id="ULN53022.1"/>
    </source>
</evidence>
<proteinExistence type="predicted"/>
<dbReference type="RefSeq" id="WP_240171280.1">
    <property type="nucleotide sequence ID" value="NZ_CP092365.1"/>
</dbReference>
<dbReference type="Proteomes" id="UP001055200">
    <property type="component" value="Chromosome"/>
</dbReference>
<name>A0ABY3U688_9MYCO</name>
<evidence type="ECO:0000313" key="2">
    <source>
        <dbReference type="Proteomes" id="UP001055200"/>
    </source>
</evidence>
<organism evidence="1 2">
    <name type="scientific">Mycolicibacillus parakoreensis</name>
    <dbReference type="NCBI Taxonomy" id="1069221"/>
    <lineage>
        <taxon>Bacteria</taxon>
        <taxon>Bacillati</taxon>
        <taxon>Actinomycetota</taxon>
        <taxon>Actinomycetes</taxon>
        <taxon>Mycobacteriales</taxon>
        <taxon>Mycobacteriaceae</taxon>
        <taxon>Mycolicibacillus</taxon>
    </lineage>
</organism>
<accession>A0ABY3U688</accession>
<gene>
    <name evidence="1" type="ORF">MIU77_01130</name>
</gene>
<dbReference type="EMBL" id="CP092365">
    <property type="protein sequence ID" value="ULN53022.1"/>
    <property type="molecule type" value="Genomic_DNA"/>
</dbReference>
<protein>
    <submittedName>
        <fullName evidence="1">Uncharacterized protein</fullName>
    </submittedName>
</protein>
<keyword evidence="2" id="KW-1185">Reference proteome</keyword>
<reference evidence="1" key="1">
    <citation type="submission" date="2022-08" db="EMBL/GenBank/DDBJ databases">
        <title>Complete genome sequence of 14 non-tuberculosis mycobacteria type-strains.</title>
        <authorList>
            <person name="Igarashi Y."/>
            <person name="Osugi A."/>
            <person name="Mitarai S."/>
        </authorList>
    </citation>
    <scope>NUCLEOTIDE SEQUENCE</scope>
    <source>
        <strain evidence="1">DSM 45575</strain>
    </source>
</reference>
<sequence>MASIRTRCGARLHASRRAVSQLWARRTMNPQQRANVYALSTAPAVITASLGGGDSRRAW</sequence>